<evidence type="ECO:0000313" key="1">
    <source>
        <dbReference type="EMBL" id="JAH05456.1"/>
    </source>
</evidence>
<organism evidence="1">
    <name type="scientific">Anguilla anguilla</name>
    <name type="common">European freshwater eel</name>
    <name type="synonym">Muraena anguilla</name>
    <dbReference type="NCBI Taxonomy" id="7936"/>
    <lineage>
        <taxon>Eukaryota</taxon>
        <taxon>Metazoa</taxon>
        <taxon>Chordata</taxon>
        <taxon>Craniata</taxon>
        <taxon>Vertebrata</taxon>
        <taxon>Euteleostomi</taxon>
        <taxon>Actinopterygii</taxon>
        <taxon>Neopterygii</taxon>
        <taxon>Teleostei</taxon>
        <taxon>Anguilliformes</taxon>
        <taxon>Anguillidae</taxon>
        <taxon>Anguilla</taxon>
    </lineage>
</organism>
<name>A0A0E9PLF1_ANGAN</name>
<reference evidence="1" key="1">
    <citation type="submission" date="2014-11" db="EMBL/GenBank/DDBJ databases">
        <authorList>
            <person name="Amaro Gonzalez C."/>
        </authorList>
    </citation>
    <scope>NUCLEOTIDE SEQUENCE</scope>
</reference>
<dbReference type="EMBL" id="GBXM01103121">
    <property type="protein sequence ID" value="JAH05456.1"/>
    <property type="molecule type" value="Transcribed_RNA"/>
</dbReference>
<proteinExistence type="predicted"/>
<dbReference type="AlphaFoldDB" id="A0A0E9PLF1"/>
<sequence length="55" mass="6304">MFKNGNETLKTSLVSTCVRFCYKSDAAHLTLCTNQLLLVSPWHLSAQPHFFFGHY</sequence>
<accession>A0A0E9PLF1</accession>
<protein>
    <submittedName>
        <fullName evidence="1">Uncharacterized protein</fullName>
    </submittedName>
</protein>
<reference evidence="1" key="2">
    <citation type="journal article" date="2015" name="Fish Shellfish Immunol.">
        <title>Early steps in the European eel (Anguilla anguilla)-Vibrio vulnificus interaction in the gills: Role of the RtxA13 toxin.</title>
        <authorList>
            <person name="Callol A."/>
            <person name="Pajuelo D."/>
            <person name="Ebbesson L."/>
            <person name="Teles M."/>
            <person name="MacKenzie S."/>
            <person name="Amaro C."/>
        </authorList>
    </citation>
    <scope>NUCLEOTIDE SEQUENCE</scope>
</reference>